<evidence type="ECO:0000256" key="8">
    <source>
        <dbReference type="ARBA" id="ARBA00023277"/>
    </source>
</evidence>
<evidence type="ECO:0000259" key="11">
    <source>
        <dbReference type="Pfam" id="PF24894"/>
    </source>
</evidence>
<dbReference type="InterPro" id="IPR011831">
    <property type="entry name" value="ADP-Glc_PPase"/>
</dbReference>
<comment type="pathway">
    <text evidence="9">Glycan biosynthesis; glycogen biosynthesis.</text>
</comment>
<keyword evidence="5 9" id="KW-0547">Nucleotide-binding</keyword>
<organism evidence="12 13">
    <name type="scientific">Salisediminibacterium halotolerans</name>
    <dbReference type="NCBI Taxonomy" id="517425"/>
    <lineage>
        <taxon>Bacteria</taxon>
        <taxon>Bacillati</taxon>
        <taxon>Bacillota</taxon>
        <taxon>Bacilli</taxon>
        <taxon>Bacillales</taxon>
        <taxon>Bacillaceae</taxon>
        <taxon>Salisediminibacterium</taxon>
    </lineage>
</organism>
<dbReference type="GO" id="GO:0008878">
    <property type="term" value="F:glucose-1-phosphate adenylyltransferase activity"/>
    <property type="evidence" value="ECO:0007669"/>
    <property type="project" value="UniProtKB-UniRule"/>
</dbReference>
<dbReference type="InterPro" id="IPR056818">
    <property type="entry name" value="GlmU/GlgC-like_hexapep"/>
</dbReference>
<dbReference type="GO" id="GO:0005978">
    <property type="term" value="P:glycogen biosynthetic process"/>
    <property type="evidence" value="ECO:0007669"/>
    <property type="project" value="UniProtKB-UniRule"/>
</dbReference>
<evidence type="ECO:0000259" key="10">
    <source>
        <dbReference type="Pfam" id="PF00483"/>
    </source>
</evidence>
<evidence type="ECO:0000256" key="9">
    <source>
        <dbReference type="HAMAP-Rule" id="MF_00624"/>
    </source>
</evidence>
<dbReference type="Pfam" id="PF24894">
    <property type="entry name" value="Hexapep_GlmU"/>
    <property type="match status" value="1"/>
</dbReference>
<dbReference type="PANTHER" id="PTHR43523">
    <property type="entry name" value="GLUCOSE-1-PHOSPHATE ADENYLYLTRANSFERASE-RELATED"/>
    <property type="match status" value="1"/>
</dbReference>
<evidence type="ECO:0000256" key="1">
    <source>
        <dbReference type="ARBA" id="ARBA00010443"/>
    </source>
</evidence>
<dbReference type="InterPro" id="IPR023049">
    <property type="entry name" value="GlgC_bac"/>
</dbReference>
<comment type="caution">
    <text evidence="12">The sequence shown here is derived from an EMBL/GenBank/DDBJ whole genome shotgun (WGS) entry which is preliminary data.</text>
</comment>
<keyword evidence="4 9" id="KW-0548">Nucleotidyltransferase</keyword>
<feature type="site" description="Could play a key role in the communication between the regulatory and the substrate sites" evidence="9">
    <location>
        <position position="59"/>
    </location>
</feature>
<dbReference type="GO" id="GO:0005524">
    <property type="term" value="F:ATP binding"/>
    <property type="evidence" value="ECO:0007669"/>
    <property type="project" value="UniProtKB-KW"/>
</dbReference>
<keyword evidence="6 9" id="KW-0067">ATP-binding</keyword>
<feature type="binding site" evidence="9">
    <location>
        <position position="190"/>
    </location>
    <ligand>
        <name>alpha-D-glucose 1-phosphate</name>
        <dbReference type="ChEBI" id="CHEBI:58601"/>
    </ligand>
</feature>
<dbReference type="EC" id="2.7.7.27" evidence="9"/>
<dbReference type="InterPro" id="IPR029044">
    <property type="entry name" value="Nucleotide-diphossugar_trans"/>
</dbReference>
<feature type="binding site" evidence="9">
    <location>
        <begin position="179"/>
        <end position="180"/>
    </location>
    <ligand>
        <name>alpha-D-glucose 1-phosphate</name>
        <dbReference type="ChEBI" id="CHEBI:58601"/>
    </ligand>
</feature>
<evidence type="ECO:0000256" key="5">
    <source>
        <dbReference type="ARBA" id="ARBA00022741"/>
    </source>
</evidence>
<comment type="function">
    <text evidence="9">Involved in the biosynthesis of ADP-glucose, a building block required for the elongation reactions to produce glycogen. Catalyzes the reaction between ATP and alpha-D-glucose 1-phosphate (G1P) to produce pyrophosphate and ADP-Glc.</text>
</comment>
<gene>
    <name evidence="9" type="primary">glgC</name>
    <name evidence="12" type="ORF">SAMN05444126_11665</name>
</gene>
<dbReference type="SUPFAM" id="SSF51161">
    <property type="entry name" value="Trimeric LpxA-like enzymes"/>
    <property type="match status" value="1"/>
</dbReference>
<evidence type="ECO:0000313" key="12">
    <source>
        <dbReference type="EMBL" id="SES14325.1"/>
    </source>
</evidence>
<dbReference type="CDD" id="cd02508">
    <property type="entry name" value="ADP_Glucose_PP"/>
    <property type="match status" value="1"/>
</dbReference>
<feature type="domain" description="Nucleotidyl transferase" evidence="10">
    <location>
        <begin position="7"/>
        <end position="260"/>
    </location>
</feature>
<evidence type="ECO:0000256" key="2">
    <source>
        <dbReference type="ARBA" id="ARBA00022600"/>
    </source>
</evidence>
<feature type="binding site" evidence="9">
    <location>
        <position position="164"/>
    </location>
    <ligand>
        <name>alpha-D-glucose 1-phosphate</name>
        <dbReference type="ChEBI" id="CHEBI:58601"/>
    </ligand>
</feature>
<evidence type="ECO:0000256" key="3">
    <source>
        <dbReference type="ARBA" id="ARBA00022679"/>
    </source>
</evidence>
<keyword evidence="2 9" id="KW-0321">Glycogen metabolism</keyword>
<accession>A0A1H9UXW3</accession>
<dbReference type="AlphaFoldDB" id="A0A1H9UXW3"/>
<dbReference type="SUPFAM" id="SSF53448">
    <property type="entry name" value="Nucleotide-diphospho-sugar transferases"/>
    <property type="match status" value="1"/>
</dbReference>
<keyword evidence="13" id="KW-1185">Reference proteome</keyword>
<dbReference type="Proteomes" id="UP000199318">
    <property type="component" value="Unassembled WGS sequence"/>
</dbReference>
<evidence type="ECO:0000256" key="4">
    <source>
        <dbReference type="ARBA" id="ARBA00022695"/>
    </source>
</evidence>
<evidence type="ECO:0000313" key="13">
    <source>
        <dbReference type="Proteomes" id="UP000199318"/>
    </source>
</evidence>
<dbReference type="InterPro" id="IPR011004">
    <property type="entry name" value="Trimer_LpxA-like_sf"/>
</dbReference>
<sequence length="384" mass="43598">MKKEIVGMLLAGGEGKRLGLLTKHLAKPAVHFGGKYRIIDFTLSNCSNSKIHTVGVLTQYSPLELNRHIGIGKPWDMDRQRDGLTTLSPYTAQDGGSWYKGTADAISQNIHYIDQYDPEYILVISGDHIYQMDYRKMLEQHKETGSEATISVMEVPWDEASRFGILNTRENLEIYEFDEKPANPKNNLASMGIYIFTWASLRNYLIEDMKKEDSSHDFGKDIIPAMLNDDHRMFAYRFDGYWKDVGTVKSYWEANMDLLEEDLSLSLNNREWRTYSHDSHYPPHYVDQDGKVNNSLVTSGSWISGNVNHSVLFERVDIGKGTVVEDSILHPSVSVGSDCTIKRAIIMEETVIPDETVINGEQYDEPVVINQQNIADFNGVKGGR</sequence>
<comment type="subunit">
    <text evidence="9">Homotetramer.</text>
</comment>
<dbReference type="STRING" id="1464123.SAMN05444126_11665"/>
<feature type="binding site" evidence="9">
    <location>
        <position position="99"/>
    </location>
    <ligand>
        <name>alpha-D-glucose 1-phosphate</name>
        <dbReference type="ChEBI" id="CHEBI:58601"/>
    </ligand>
</feature>
<dbReference type="InterPro" id="IPR005836">
    <property type="entry name" value="ADP_Glu_pyroP_CS"/>
</dbReference>
<dbReference type="Gene3D" id="2.160.10.10">
    <property type="entry name" value="Hexapeptide repeat proteins"/>
    <property type="match status" value="1"/>
</dbReference>
<name>A0A1H9UXW3_9BACI</name>
<evidence type="ECO:0000256" key="6">
    <source>
        <dbReference type="ARBA" id="ARBA00022840"/>
    </source>
</evidence>
<reference evidence="13" key="1">
    <citation type="submission" date="2016-10" db="EMBL/GenBank/DDBJ databases">
        <authorList>
            <person name="de Groot N.N."/>
        </authorList>
    </citation>
    <scope>NUCLEOTIDE SEQUENCE [LARGE SCALE GENOMIC DNA]</scope>
    <source>
        <strain evidence="13">10nlg</strain>
    </source>
</reference>
<dbReference type="EMBL" id="FOGV01000016">
    <property type="protein sequence ID" value="SES14325.1"/>
    <property type="molecule type" value="Genomic_DNA"/>
</dbReference>
<keyword evidence="8 9" id="KW-0119">Carbohydrate metabolism</keyword>
<feature type="site" description="Could play a key role in the communication between the regulatory and the substrate sites" evidence="9">
    <location>
        <position position="98"/>
    </location>
</feature>
<dbReference type="PROSITE" id="PS00808">
    <property type="entry name" value="ADP_GLC_PYROPHOSPH_1"/>
    <property type="match status" value="1"/>
</dbReference>
<evidence type="ECO:0000256" key="7">
    <source>
        <dbReference type="ARBA" id="ARBA00023056"/>
    </source>
</evidence>
<dbReference type="RefSeq" id="WP_093073313.1">
    <property type="nucleotide sequence ID" value="NZ_FOGV01000016.1"/>
</dbReference>
<proteinExistence type="inferred from homology"/>
<keyword evidence="7 9" id="KW-0320">Glycogen biosynthesis</keyword>
<dbReference type="NCBIfam" id="NF003670">
    <property type="entry name" value="PRK05293.1"/>
    <property type="match status" value="1"/>
</dbReference>
<dbReference type="PANTHER" id="PTHR43523:SF2">
    <property type="entry name" value="GLUCOSE-1-PHOSPHATE ADENYLYLTRANSFERASE"/>
    <property type="match status" value="1"/>
</dbReference>
<comment type="similarity">
    <text evidence="1 9">Belongs to the bacterial/plant glucose-1-phosphate adenylyltransferase family.</text>
</comment>
<protein>
    <recommendedName>
        <fullName evidence="9">Glucose-1-phosphate adenylyltransferase</fullName>
        <ecNumber evidence="9">2.7.7.27</ecNumber>
    </recommendedName>
    <alternativeName>
        <fullName evidence="9">ADP-glucose pyrophosphorylase</fullName>
        <shortName evidence="9">ADPGlc PPase</shortName>
    </alternativeName>
    <alternativeName>
        <fullName evidence="9">ADP-glucose synthase</fullName>
    </alternativeName>
</protein>
<feature type="domain" description="Glucose-1-phosphate adenylyltransferase/Bifunctional protein GlmU-like C-terminal hexapeptide" evidence="11">
    <location>
        <begin position="287"/>
        <end position="358"/>
    </location>
</feature>
<dbReference type="Pfam" id="PF00483">
    <property type="entry name" value="NTP_transferase"/>
    <property type="match status" value="1"/>
</dbReference>
<dbReference type="CDD" id="cd04651">
    <property type="entry name" value="LbH_G1P_AT_C"/>
    <property type="match status" value="1"/>
</dbReference>
<dbReference type="NCBIfam" id="TIGR02091">
    <property type="entry name" value="glgC"/>
    <property type="match status" value="1"/>
</dbReference>
<keyword evidence="3 9" id="KW-0808">Transferase</keyword>
<dbReference type="HAMAP" id="MF_00624">
    <property type="entry name" value="GlgC"/>
    <property type="match status" value="1"/>
</dbReference>
<dbReference type="Gene3D" id="3.90.550.10">
    <property type="entry name" value="Spore Coat Polysaccharide Biosynthesis Protein SpsA, Chain A"/>
    <property type="match status" value="1"/>
</dbReference>
<dbReference type="InterPro" id="IPR005835">
    <property type="entry name" value="NTP_transferase_dom"/>
</dbReference>
<dbReference type="UniPathway" id="UPA00164"/>
<dbReference type="PROSITE" id="PS00809">
    <property type="entry name" value="ADP_GLC_PYROPHOSPH_2"/>
    <property type="match status" value="1"/>
</dbReference>
<comment type="catalytic activity">
    <reaction evidence="9">
        <text>alpha-D-glucose 1-phosphate + ATP + H(+) = ADP-alpha-D-glucose + diphosphate</text>
        <dbReference type="Rhea" id="RHEA:12120"/>
        <dbReference type="ChEBI" id="CHEBI:15378"/>
        <dbReference type="ChEBI" id="CHEBI:30616"/>
        <dbReference type="ChEBI" id="CHEBI:33019"/>
        <dbReference type="ChEBI" id="CHEBI:57498"/>
        <dbReference type="ChEBI" id="CHEBI:58601"/>
        <dbReference type="EC" id="2.7.7.27"/>
    </reaction>
</comment>